<sequence length="136" mass="14920">MMSKQAALLGNKNTAVEPVPKVVPVQVEIAKKSKRPNREVISCMFEPEGNACSLTNSTAEKHVLALVEHAVDEALDRINQLLLGGKMGCYLKKSRYGSLLYRVVNRAEPDADEEETHLMYLSSLSSKPLSGLTSPH</sequence>
<evidence type="ECO:0000313" key="1">
    <source>
        <dbReference type="EMBL" id="KAF6471625.1"/>
    </source>
</evidence>
<dbReference type="Proteomes" id="UP000550707">
    <property type="component" value="Unassembled WGS sequence"/>
</dbReference>
<name>A0A7J8HI72_MOLMO</name>
<accession>A0A7J8HI72</accession>
<proteinExistence type="predicted"/>
<keyword evidence="2" id="KW-1185">Reference proteome</keyword>
<protein>
    <submittedName>
        <fullName evidence="1">Uncharacterized protein</fullName>
    </submittedName>
</protein>
<dbReference type="InterPro" id="IPR021900">
    <property type="entry name" value="DUF3512"/>
</dbReference>
<dbReference type="EMBL" id="JACASF010000006">
    <property type="protein sequence ID" value="KAF6471625.1"/>
    <property type="molecule type" value="Genomic_DNA"/>
</dbReference>
<evidence type="ECO:0000313" key="2">
    <source>
        <dbReference type="Proteomes" id="UP000550707"/>
    </source>
</evidence>
<organism evidence="1 2">
    <name type="scientific">Molossus molossus</name>
    <name type="common">Pallas' mastiff bat</name>
    <name type="synonym">Vespertilio molossus</name>
    <dbReference type="NCBI Taxonomy" id="27622"/>
    <lineage>
        <taxon>Eukaryota</taxon>
        <taxon>Metazoa</taxon>
        <taxon>Chordata</taxon>
        <taxon>Craniata</taxon>
        <taxon>Vertebrata</taxon>
        <taxon>Euteleostomi</taxon>
        <taxon>Mammalia</taxon>
        <taxon>Eutheria</taxon>
        <taxon>Laurasiatheria</taxon>
        <taxon>Chiroptera</taxon>
        <taxon>Yangochiroptera</taxon>
        <taxon>Molossidae</taxon>
        <taxon>Molossus</taxon>
    </lineage>
</organism>
<dbReference type="InParanoid" id="A0A7J8HI72"/>
<dbReference type="AlphaFoldDB" id="A0A7J8HI72"/>
<comment type="caution">
    <text evidence="1">The sequence shown here is derived from an EMBL/GenBank/DDBJ whole genome shotgun (WGS) entry which is preliminary data.</text>
</comment>
<reference evidence="1 2" key="1">
    <citation type="journal article" date="2020" name="Nature">
        <title>Six reference-quality genomes reveal evolution of bat adaptations.</title>
        <authorList>
            <person name="Jebb D."/>
            <person name="Huang Z."/>
            <person name="Pippel M."/>
            <person name="Hughes G.M."/>
            <person name="Lavrichenko K."/>
            <person name="Devanna P."/>
            <person name="Winkler S."/>
            <person name="Jermiin L.S."/>
            <person name="Skirmuntt E.C."/>
            <person name="Katzourakis A."/>
            <person name="Burkitt-Gray L."/>
            <person name="Ray D.A."/>
            <person name="Sullivan K.A.M."/>
            <person name="Roscito J.G."/>
            <person name="Kirilenko B.M."/>
            <person name="Davalos L.M."/>
            <person name="Corthals A.P."/>
            <person name="Power M.L."/>
            <person name="Jones G."/>
            <person name="Ransome R.D."/>
            <person name="Dechmann D.K.N."/>
            <person name="Locatelli A.G."/>
            <person name="Puechmaille S.J."/>
            <person name="Fedrigo O."/>
            <person name="Jarvis E.D."/>
            <person name="Hiller M."/>
            <person name="Vernes S.C."/>
            <person name="Myers E.W."/>
            <person name="Teeling E.C."/>
        </authorList>
    </citation>
    <scope>NUCLEOTIDE SEQUENCE [LARGE SCALE GENOMIC DNA]</scope>
    <source>
        <strain evidence="1">MMolMol1</strain>
        <tissue evidence="1">Muscle</tissue>
    </source>
</reference>
<gene>
    <name evidence="1" type="ORF">HJG59_011004</name>
</gene>
<dbReference type="Pfam" id="PF12024">
    <property type="entry name" value="DUF3512"/>
    <property type="match status" value="1"/>
</dbReference>